<reference evidence="11 12" key="1">
    <citation type="journal article" date="2017" name="Int. J. Syst. Evol. Microbiol.">
        <title>Oleiagrimonas citrea sp. nov., a marine bacterium isolated from tidal flat sediment and emended description of the genus Oleiagrimonas Fang et al. 2015 and Oleiagrimonas soli.</title>
        <authorList>
            <person name="Yang S.H."/>
            <person name="Seo H.S."/>
            <person name="Seong C.N."/>
            <person name="Kwon K.K."/>
        </authorList>
    </citation>
    <scope>NUCLEOTIDE SEQUENCE [LARGE SCALE GENOMIC DNA]</scope>
    <source>
        <strain evidence="11 12">MEBiC09124</strain>
    </source>
</reference>
<dbReference type="GO" id="GO:0034257">
    <property type="term" value="F:nicotinamide riboside transmembrane transporter activity"/>
    <property type="evidence" value="ECO:0007669"/>
    <property type="project" value="InterPro"/>
</dbReference>
<comment type="subcellular location">
    <subcellularLocation>
        <location evidence="2">Cell membrane</location>
        <topology evidence="2">Multi-pass membrane protein</topology>
    </subcellularLocation>
</comment>
<dbReference type="PANTHER" id="PTHR36122">
    <property type="entry name" value="NICOTINAMIDE RIBOSIDE TRANSPORTER PNUC"/>
    <property type="match status" value="1"/>
</dbReference>
<evidence type="ECO:0000313" key="11">
    <source>
        <dbReference type="EMBL" id="NKZ37725.1"/>
    </source>
</evidence>
<dbReference type="Proteomes" id="UP000541636">
    <property type="component" value="Unassembled WGS sequence"/>
</dbReference>
<dbReference type="NCBIfam" id="TIGR01528">
    <property type="entry name" value="NMN_trans_PnuC"/>
    <property type="match status" value="1"/>
</dbReference>
<accession>A0A846ZFB7</accession>
<protein>
    <recommendedName>
        <fullName evidence="4">Nicotinamide riboside transporter PnuC</fullName>
    </recommendedName>
</protein>
<evidence type="ECO:0000256" key="4">
    <source>
        <dbReference type="ARBA" id="ARBA00017522"/>
    </source>
</evidence>
<comment type="similarity">
    <text evidence="3">Belongs to the nicotinamide ribonucleoside (NR) uptake permease (TC 4.B.1) family.</text>
</comment>
<dbReference type="RefSeq" id="WP_168608516.1">
    <property type="nucleotide sequence ID" value="NZ_JAAZQD010000001.1"/>
</dbReference>
<evidence type="ECO:0000313" key="12">
    <source>
        <dbReference type="Proteomes" id="UP000541636"/>
    </source>
</evidence>
<dbReference type="PANTHER" id="PTHR36122:SF2">
    <property type="entry name" value="NICOTINAMIDE RIBOSIDE TRANSPORTER PNUC"/>
    <property type="match status" value="1"/>
</dbReference>
<keyword evidence="12" id="KW-1185">Reference proteome</keyword>
<sequence>MTWMELLGSALSIWAVWLTARRRMLSFPIGMLSVIVYAWIFVRAQLYSDTLLQILFAGFILYGWVRWIRNLDDDGRVRIAPLPSRRAWISALVGAVGAVLLGWTMHRYTDASLPWLDAALTAFSLVAQYWQDRRHTAAWWLWIVVDTIYIGEYIYKDLYITSALYAVFVGLAVIGLRAWQQVEQASAPQSVCAPDVP</sequence>
<evidence type="ECO:0000256" key="3">
    <source>
        <dbReference type="ARBA" id="ARBA00006669"/>
    </source>
</evidence>
<organism evidence="11 12">
    <name type="scientific">Oleiagrimonas citrea</name>
    <dbReference type="NCBI Taxonomy" id="1665687"/>
    <lineage>
        <taxon>Bacteria</taxon>
        <taxon>Pseudomonadati</taxon>
        <taxon>Pseudomonadota</taxon>
        <taxon>Gammaproteobacteria</taxon>
        <taxon>Lysobacterales</taxon>
        <taxon>Rhodanobacteraceae</taxon>
        <taxon>Oleiagrimonas</taxon>
    </lineage>
</organism>
<evidence type="ECO:0000256" key="8">
    <source>
        <dbReference type="ARBA" id="ARBA00022989"/>
    </source>
</evidence>
<evidence type="ECO:0000256" key="10">
    <source>
        <dbReference type="SAM" id="Phobius"/>
    </source>
</evidence>
<feature type="transmembrane region" description="Helical" evidence="10">
    <location>
        <begin position="137"/>
        <end position="154"/>
    </location>
</feature>
<evidence type="ECO:0000256" key="5">
    <source>
        <dbReference type="ARBA" id="ARBA00022448"/>
    </source>
</evidence>
<dbReference type="GO" id="GO:0005886">
    <property type="term" value="C:plasma membrane"/>
    <property type="evidence" value="ECO:0007669"/>
    <property type="project" value="UniProtKB-SubCell"/>
</dbReference>
<feature type="transmembrane region" description="Helical" evidence="10">
    <location>
        <begin position="50"/>
        <end position="67"/>
    </location>
</feature>
<comment type="caution">
    <text evidence="11">The sequence shown here is derived from an EMBL/GenBank/DDBJ whole genome shotgun (WGS) entry which is preliminary data.</text>
</comment>
<dbReference type="EMBL" id="JAAZQD010000001">
    <property type="protein sequence ID" value="NKZ37725.1"/>
    <property type="molecule type" value="Genomic_DNA"/>
</dbReference>
<keyword evidence="8 10" id="KW-1133">Transmembrane helix</keyword>
<evidence type="ECO:0000256" key="9">
    <source>
        <dbReference type="ARBA" id="ARBA00023136"/>
    </source>
</evidence>
<name>A0A846ZFB7_9GAMM</name>
<feature type="transmembrane region" description="Helical" evidence="10">
    <location>
        <begin position="87"/>
        <end position="106"/>
    </location>
</feature>
<dbReference type="InterPro" id="IPR006419">
    <property type="entry name" value="NMN_transpt_PnuC"/>
</dbReference>
<evidence type="ECO:0000256" key="6">
    <source>
        <dbReference type="ARBA" id="ARBA00022475"/>
    </source>
</evidence>
<evidence type="ECO:0000256" key="2">
    <source>
        <dbReference type="ARBA" id="ARBA00004651"/>
    </source>
</evidence>
<feature type="transmembrane region" description="Helical" evidence="10">
    <location>
        <begin position="160"/>
        <end position="179"/>
    </location>
</feature>
<evidence type="ECO:0000256" key="1">
    <source>
        <dbReference type="ARBA" id="ARBA00002672"/>
    </source>
</evidence>
<dbReference type="AlphaFoldDB" id="A0A846ZFB7"/>
<evidence type="ECO:0000256" key="7">
    <source>
        <dbReference type="ARBA" id="ARBA00022692"/>
    </source>
</evidence>
<dbReference type="Pfam" id="PF04973">
    <property type="entry name" value="NMN_transporter"/>
    <property type="match status" value="1"/>
</dbReference>
<gene>
    <name evidence="11" type="ORF">HF690_01995</name>
</gene>
<keyword evidence="9 10" id="KW-0472">Membrane</keyword>
<comment type="function">
    <text evidence="1">Required for nicotinamide riboside transport across the inner membrane.</text>
</comment>
<feature type="transmembrane region" description="Helical" evidence="10">
    <location>
        <begin position="25"/>
        <end position="44"/>
    </location>
</feature>
<keyword evidence="5" id="KW-0813">Transport</keyword>
<keyword evidence="6" id="KW-1003">Cell membrane</keyword>
<proteinExistence type="inferred from homology"/>
<keyword evidence="7 10" id="KW-0812">Transmembrane</keyword>